<feature type="active site" evidence="1">
    <location>
        <position position="221"/>
    </location>
</feature>
<keyword evidence="1" id="KW-0482">Metalloprotease</keyword>
<proteinExistence type="predicted"/>
<reference evidence="3 4" key="1">
    <citation type="submission" date="2019-05" db="EMBL/GenBank/DDBJ databases">
        <authorList>
            <person name="Zhang J.-Y."/>
            <person name="Feg X."/>
            <person name="Du Z.-J."/>
        </authorList>
    </citation>
    <scope>NUCLEOTIDE SEQUENCE [LARGE SCALE GENOMIC DNA]</scope>
    <source>
        <strain evidence="3 4">RZ26</strain>
    </source>
</reference>
<keyword evidence="1" id="KW-0862">Zinc</keyword>
<dbReference type="Gene3D" id="3.40.390.10">
    <property type="entry name" value="Collagenase (Catalytic Domain)"/>
    <property type="match status" value="1"/>
</dbReference>
<dbReference type="EMBL" id="VATY01000003">
    <property type="protein sequence ID" value="TMM56124.1"/>
    <property type="molecule type" value="Genomic_DNA"/>
</dbReference>
<keyword evidence="4" id="KW-1185">Reference proteome</keyword>
<keyword evidence="1" id="KW-0378">Hydrolase</keyword>
<protein>
    <recommendedName>
        <fullName evidence="2">Peptidase M12A domain-containing protein</fullName>
    </recommendedName>
</protein>
<feature type="binding site" evidence="1">
    <location>
        <position position="220"/>
    </location>
    <ligand>
        <name>Zn(2+)</name>
        <dbReference type="ChEBI" id="CHEBI:29105"/>
        <note>catalytic</note>
    </ligand>
</feature>
<dbReference type="PANTHER" id="PTHR10127">
    <property type="entry name" value="DISCOIDIN, CUB, EGF, LAMININ , AND ZINC METALLOPROTEASE DOMAIN CONTAINING"/>
    <property type="match status" value="1"/>
</dbReference>
<dbReference type="GO" id="GO:0004222">
    <property type="term" value="F:metalloendopeptidase activity"/>
    <property type="evidence" value="ECO:0007669"/>
    <property type="project" value="UniProtKB-UniRule"/>
</dbReference>
<dbReference type="OrthoDB" id="8455098at2"/>
<feature type="binding site" evidence="1">
    <location>
        <position position="230"/>
    </location>
    <ligand>
        <name>Zn(2+)</name>
        <dbReference type="ChEBI" id="CHEBI:29105"/>
        <note>catalytic</note>
    </ligand>
</feature>
<dbReference type="PRINTS" id="PR00480">
    <property type="entry name" value="ASTACIN"/>
</dbReference>
<feature type="domain" description="Peptidase M12A" evidence="2">
    <location>
        <begin position="128"/>
        <end position="319"/>
    </location>
</feature>
<dbReference type="GO" id="GO:0008270">
    <property type="term" value="F:zinc ion binding"/>
    <property type="evidence" value="ECO:0007669"/>
    <property type="project" value="UniProtKB-UniRule"/>
</dbReference>
<dbReference type="InterPro" id="IPR024079">
    <property type="entry name" value="MetalloPept_cat_dom_sf"/>
</dbReference>
<feature type="binding site" evidence="1">
    <location>
        <position position="224"/>
    </location>
    <ligand>
        <name>Zn(2+)</name>
        <dbReference type="ChEBI" id="CHEBI:29105"/>
        <note>catalytic</note>
    </ligand>
</feature>
<dbReference type="InterPro" id="IPR006026">
    <property type="entry name" value="Peptidase_Metallo"/>
</dbReference>
<evidence type="ECO:0000313" key="3">
    <source>
        <dbReference type="EMBL" id="TMM56124.1"/>
    </source>
</evidence>
<dbReference type="PROSITE" id="PS51864">
    <property type="entry name" value="ASTACIN"/>
    <property type="match status" value="1"/>
</dbReference>
<dbReference type="SUPFAM" id="SSF55486">
    <property type="entry name" value="Metalloproteases ('zincins'), catalytic domain"/>
    <property type="match status" value="1"/>
</dbReference>
<dbReference type="AlphaFoldDB" id="A0A5S3PNS5"/>
<evidence type="ECO:0000259" key="2">
    <source>
        <dbReference type="PROSITE" id="PS51864"/>
    </source>
</evidence>
<dbReference type="InterPro" id="IPR001506">
    <property type="entry name" value="Peptidase_M12A"/>
</dbReference>
<dbReference type="Pfam" id="PF01400">
    <property type="entry name" value="Astacin"/>
    <property type="match status" value="1"/>
</dbReference>
<keyword evidence="1" id="KW-0479">Metal-binding</keyword>
<keyword evidence="1" id="KW-0645">Protease</keyword>
<dbReference type="Gene3D" id="2.10.10.20">
    <property type="entry name" value="Carbohydrate-binding module superfamily 5/12"/>
    <property type="match status" value="1"/>
</dbReference>
<dbReference type="Proteomes" id="UP000310314">
    <property type="component" value="Unassembled WGS sequence"/>
</dbReference>
<sequence>MARSCLLKKFNPKIKMNMKTKIKKMKRTKRILPLLLMALVFALFFGACDTDPDILDSETALEDEEVAVDQETKFITKYFLGDAVKVQLEEDGTYSLGGSDARLFEEQLSDTPDAFEENPEPQDDRTALAIGGGIRKWTNSTIVYRISGLSSSVRSELQKSFNEWTSKTNVRFKERTNESNYVTISSSGSNSNSGVATLGMNGSRGFIRLGTRATAVVIIHEIGHTLGYIHEQNRRDRDNYVIVNFQNIQNNAVDQFYKSNSATLLTGQLDINSTMMYGSYTFSKNGRPTITDLNGNVLPRRQARISALDIQGTNSIYPPAGNDPDGDTNSCNEVEEWSPRKRYFVGDRVTYRGSLYERDFTRWNFIKQCG</sequence>
<comment type="caution">
    <text evidence="1">Lacks conserved residue(s) required for the propagation of feature annotation.</text>
</comment>
<comment type="caution">
    <text evidence="3">The sequence shown here is derived from an EMBL/GenBank/DDBJ whole genome shotgun (WGS) entry which is preliminary data.</text>
</comment>
<gene>
    <name evidence="3" type="ORF">FEE95_15965</name>
</gene>
<name>A0A5S3PNS5_9FLAO</name>
<dbReference type="SMART" id="SM00235">
    <property type="entry name" value="ZnMc"/>
    <property type="match status" value="1"/>
</dbReference>
<accession>A0A5S3PNS5</accession>
<comment type="cofactor">
    <cofactor evidence="1">
        <name>Zn(2+)</name>
        <dbReference type="ChEBI" id="CHEBI:29105"/>
    </cofactor>
    <text evidence="1">Binds 1 zinc ion per subunit.</text>
</comment>
<organism evidence="3 4">
    <name type="scientific">Maribacter algarum</name>
    <name type="common">ex Zhang et al. 2020</name>
    <dbReference type="NCBI Taxonomy" id="2578118"/>
    <lineage>
        <taxon>Bacteria</taxon>
        <taxon>Pseudomonadati</taxon>
        <taxon>Bacteroidota</taxon>
        <taxon>Flavobacteriia</taxon>
        <taxon>Flavobacteriales</taxon>
        <taxon>Flavobacteriaceae</taxon>
        <taxon>Maribacter</taxon>
    </lineage>
</organism>
<evidence type="ECO:0000256" key="1">
    <source>
        <dbReference type="PROSITE-ProRule" id="PRU01211"/>
    </source>
</evidence>
<dbReference type="PANTHER" id="PTHR10127:SF850">
    <property type="entry name" value="METALLOENDOPEPTIDASE"/>
    <property type="match status" value="1"/>
</dbReference>
<evidence type="ECO:0000313" key="4">
    <source>
        <dbReference type="Proteomes" id="UP000310314"/>
    </source>
</evidence>
<dbReference type="GO" id="GO:0006508">
    <property type="term" value="P:proteolysis"/>
    <property type="evidence" value="ECO:0007669"/>
    <property type="project" value="UniProtKB-KW"/>
</dbReference>